<evidence type="ECO:0000313" key="3">
    <source>
        <dbReference type="EMBL" id="TCM65779.1"/>
    </source>
</evidence>
<reference evidence="3 4" key="1">
    <citation type="submission" date="2019-03" db="EMBL/GenBank/DDBJ databases">
        <title>Genomic analyses of the natural microbiome of Caenorhabditis elegans.</title>
        <authorList>
            <person name="Samuel B."/>
        </authorList>
    </citation>
    <scope>NUCLEOTIDE SEQUENCE [LARGE SCALE GENOMIC DNA]</scope>
    <source>
        <strain evidence="3 4">JUb89</strain>
    </source>
</reference>
<dbReference type="Pfam" id="PF00403">
    <property type="entry name" value="HMA"/>
    <property type="match status" value="1"/>
</dbReference>
<dbReference type="PROSITE" id="PS01047">
    <property type="entry name" value="HMA_1"/>
    <property type="match status" value="1"/>
</dbReference>
<dbReference type="Proteomes" id="UP000294963">
    <property type="component" value="Unassembled WGS sequence"/>
</dbReference>
<dbReference type="Gene3D" id="3.30.70.100">
    <property type="match status" value="1"/>
</dbReference>
<dbReference type="PROSITE" id="PS50846">
    <property type="entry name" value="HMA_2"/>
    <property type="match status" value="1"/>
</dbReference>
<comment type="caution">
    <text evidence="3">The sequence shown here is derived from an EMBL/GenBank/DDBJ whole genome shotgun (WGS) entry which is preliminary data.</text>
</comment>
<sequence length="64" mass="6657">MKFTVPNMTCGGCARGVTATIKALDADAVVEINVETKLVEVQSTQSFEAISLALAEDGFPPQAA</sequence>
<dbReference type="InterPro" id="IPR006121">
    <property type="entry name" value="HMA_dom"/>
</dbReference>
<keyword evidence="4" id="KW-1185">Reference proteome</keyword>
<organism evidence="3 4">
    <name type="scientific">Acinetobacter calcoaceticus</name>
    <dbReference type="NCBI Taxonomy" id="471"/>
    <lineage>
        <taxon>Bacteria</taxon>
        <taxon>Pseudomonadati</taxon>
        <taxon>Pseudomonadota</taxon>
        <taxon>Gammaproteobacteria</taxon>
        <taxon>Moraxellales</taxon>
        <taxon>Moraxellaceae</taxon>
        <taxon>Acinetobacter</taxon>
        <taxon>Acinetobacter calcoaceticus/baumannii complex</taxon>
    </lineage>
</organism>
<dbReference type="AlphaFoldDB" id="A0A4R1XQJ8"/>
<dbReference type="SUPFAM" id="SSF55008">
    <property type="entry name" value="HMA, heavy metal-associated domain"/>
    <property type="match status" value="1"/>
</dbReference>
<dbReference type="CDD" id="cd00371">
    <property type="entry name" value="HMA"/>
    <property type="match status" value="1"/>
</dbReference>
<feature type="domain" description="HMA" evidence="2">
    <location>
        <begin position="1"/>
        <end position="62"/>
    </location>
</feature>
<evidence type="ECO:0000313" key="4">
    <source>
        <dbReference type="Proteomes" id="UP000294963"/>
    </source>
</evidence>
<proteinExistence type="predicted"/>
<dbReference type="InterPro" id="IPR017969">
    <property type="entry name" value="Heavy-metal-associated_CS"/>
</dbReference>
<evidence type="ECO:0000259" key="2">
    <source>
        <dbReference type="PROSITE" id="PS50846"/>
    </source>
</evidence>
<gene>
    <name evidence="3" type="ORF">EC844_11416</name>
</gene>
<accession>A0A4R1XQJ8</accession>
<dbReference type="OrthoDB" id="9814359at2"/>
<dbReference type="InterPro" id="IPR036163">
    <property type="entry name" value="HMA_dom_sf"/>
</dbReference>
<dbReference type="GO" id="GO:0046872">
    <property type="term" value="F:metal ion binding"/>
    <property type="evidence" value="ECO:0007669"/>
    <property type="project" value="UniProtKB-KW"/>
</dbReference>
<name>A0A4R1XQJ8_ACICA</name>
<keyword evidence="1" id="KW-0479">Metal-binding</keyword>
<evidence type="ECO:0000256" key="1">
    <source>
        <dbReference type="ARBA" id="ARBA00022723"/>
    </source>
</evidence>
<dbReference type="EMBL" id="SLVJ01000014">
    <property type="protein sequence ID" value="TCM65779.1"/>
    <property type="molecule type" value="Genomic_DNA"/>
</dbReference>
<protein>
    <submittedName>
        <fullName evidence="3">Copper chaperone</fullName>
    </submittedName>
</protein>